<proteinExistence type="predicted"/>
<evidence type="ECO:0000313" key="2">
    <source>
        <dbReference type="EMBL" id="AJD89788.1"/>
    </source>
</evidence>
<gene>
    <name evidence="2" type="ORF">JMA_04710</name>
</gene>
<dbReference type="AlphaFoldDB" id="A0A0B5AMM3"/>
<name>A0A0B5AMM3_9BACL</name>
<dbReference type="InterPro" id="IPR025847">
    <property type="entry name" value="MEDS_domain"/>
</dbReference>
<accession>A0A0B5AMM3</accession>
<protein>
    <recommendedName>
        <fullName evidence="1">MEDS domain-containing protein</fullName>
    </recommendedName>
</protein>
<dbReference type="HOGENOM" id="CLU_126545_0_0_9"/>
<feature type="domain" description="MEDS" evidence="1">
    <location>
        <begin position="16"/>
        <end position="169"/>
    </location>
</feature>
<sequence length="194" mass="22784">MKHSLPDLIAAQRNVHVLYSYDERNTYFQTLMAYILDCISAKEIIILIENERNYRKVMTELKKMISNEETQYIHFINSFEFYFSSGNYHPPAITAYFEKEIEPYLDHQTFFRTWAHVEWNSTDVPHHLIHDLETRIDGAVNDIEFPLICAYKNVDMPTDLRKILLQTHPFVLSEAELVPEKASLSVTANSVTHE</sequence>
<dbReference type="BioCyc" id="JESP1508404:G14D9-9688-MONOMER"/>
<evidence type="ECO:0000259" key="1">
    <source>
        <dbReference type="Pfam" id="PF14417"/>
    </source>
</evidence>
<evidence type="ECO:0000313" key="3">
    <source>
        <dbReference type="Proteomes" id="UP000031449"/>
    </source>
</evidence>
<reference evidence="2 3" key="1">
    <citation type="submission" date="2014-08" db="EMBL/GenBank/DDBJ databases">
        <title>Complete genome of a marine bacteria Jeotgalibacillus malaysiensis.</title>
        <authorList>
            <person name="Yaakop A.S."/>
            <person name="Chan K.-G."/>
            <person name="Goh K.M."/>
        </authorList>
    </citation>
    <scope>NUCLEOTIDE SEQUENCE [LARGE SCALE GENOMIC DNA]</scope>
    <source>
        <strain evidence="2 3">D5</strain>
    </source>
</reference>
<dbReference type="Pfam" id="PF14417">
    <property type="entry name" value="MEDS"/>
    <property type="match status" value="1"/>
</dbReference>
<dbReference type="EMBL" id="CP009416">
    <property type="protein sequence ID" value="AJD89788.1"/>
    <property type="molecule type" value="Genomic_DNA"/>
</dbReference>
<organism evidence="2 3">
    <name type="scientific">Jeotgalibacillus malaysiensis</name>
    <dbReference type="NCBI Taxonomy" id="1508404"/>
    <lineage>
        <taxon>Bacteria</taxon>
        <taxon>Bacillati</taxon>
        <taxon>Bacillota</taxon>
        <taxon>Bacilli</taxon>
        <taxon>Bacillales</taxon>
        <taxon>Caryophanaceae</taxon>
        <taxon>Jeotgalibacillus</taxon>
    </lineage>
</organism>
<dbReference type="OrthoDB" id="2855396at2"/>
<keyword evidence="3" id="KW-1185">Reference proteome</keyword>
<dbReference type="Proteomes" id="UP000031449">
    <property type="component" value="Chromosome"/>
</dbReference>
<dbReference type="KEGG" id="jeo:JMA_04710"/>